<evidence type="ECO:0000256" key="5">
    <source>
        <dbReference type="ARBA" id="ARBA00023004"/>
    </source>
</evidence>
<evidence type="ECO:0000256" key="6">
    <source>
        <dbReference type="SAM" id="MobiDB-lite"/>
    </source>
</evidence>
<keyword evidence="1" id="KW-0813">Transport</keyword>
<evidence type="ECO:0000313" key="9">
    <source>
        <dbReference type="Proteomes" id="UP000095255"/>
    </source>
</evidence>
<keyword evidence="3" id="KW-0479">Metal-binding</keyword>
<evidence type="ECO:0000256" key="2">
    <source>
        <dbReference type="ARBA" id="ARBA00022617"/>
    </source>
</evidence>
<dbReference type="Proteomes" id="UP000095255">
    <property type="component" value="Unassembled WGS sequence"/>
</dbReference>
<dbReference type="EMBL" id="MJAT01000001">
    <property type="protein sequence ID" value="OEH87020.1"/>
    <property type="molecule type" value="Genomic_DNA"/>
</dbReference>
<evidence type="ECO:0000256" key="4">
    <source>
        <dbReference type="ARBA" id="ARBA00022982"/>
    </source>
</evidence>
<evidence type="ECO:0000313" key="8">
    <source>
        <dbReference type="EMBL" id="OEH87020.1"/>
    </source>
</evidence>
<proteinExistence type="predicted"/>
<dbReference type="GO" id="GO:0046872">
    <property type="term" value="F:metal ion binding"/>
    <property type="evidence" value="ECO:0007669"/>
    <property type="project" value="UniProtKB-KW"/>
</dbReference>
<gene>
    <name evidence="8" type="ORF">BHU72_01840</name>
</gene>
<evidence type="ECO:0000259" key="7">
    <source>
        <dbReference type="SMART" id="SM00887"/>
    </source>
</evidence>
<feature type="compositionally biased region" description="Basic and acidic residues" evidence="6">
    <location>
        <begin position="226"/>
        <end position="248"/>
    </location>
</feature>
<accession>A0A1E5LA65</accession>
<dbReference type="SMART" id="SM00887">
    <property type="entry name" value="EB_dh"/>
    <property type="match status" value="1"/>
</dbReference>
<keyword evidence="5" id="KW-0408">Iron</keyword>
<dbReference type="SUPFAM" id="SSF49344">
    <property type="entry name" value="CBD9-like"/>
    <property type="match status" value="1"/>
</dbReference>
<organism evidence="8 9">
    <name type="scientific">Desulfuribacillus stibiiarsenatis</name>
    <dbReference type="NCBI Taxonomy" id="1390249"/>
    <lineage>
        <taxon>Bacteria</taxon>
        <taxon>Bacillati</taxon>
        <taxon>Bacillota</taxon>
        <taxon>Desulfuribacillia</taxon>
        <taxon>Desulfuribacillales</taxon>
        <taxon>Desulfuribacillaceae</taxon>
        <taxon>Desulfuribacillus</taxon>
    </lineage>
</organism>
<sequence>MGIYRIKHLFLCCFVILIIVIAGCGLQADKVPPVDQPNEDEIPENTLVAIKANKAPTIDGVSENVWDQAPEFQVSLSGGAMLQGGTGGKFDDGNTEVGIKALYDNQNIYMQFVWEDSTESLARGPWIKENGKLVLKPYNEYYEDKFAVLWNINDSVAGFNEQGCGVTCHTTEFKAENGSPIIKHYTNAENEILDMWHWKSVRQNTVFGPDKPGLMHDQQMVNTRFNPEDPATKGAGRKADPGEKEYKVNATEDKSQPLYVFDGEVKNGNPYVIVEGIDNRKEYTSAYLAQMKEGDFIPGAISFQITGDPADIAAKAKWENGVWTMEIQRKLVTNSDKDIAFNDLNKEYFFSVAAFDNSQIGHAFQAGVQKLIFRQ</sequence>
<evidence type="ECO:0000256" key="1">
    <source>
        <dbReference type="ARBA" id="ARBA00022448"/>
    </source>
</evidence>
<dbReference type="Gene3D" id="2.60.40.1190">
    <property type="match status" value="1"/>
</dbReference>
<keyword evidence="2" id="KW-0349">Heme</keyword>
<reference evidence="8 9" key="1">
    <citation type="submission" date="2016-09" db="EMBL/GenBank/DDBJ databases">
        <title>Desulfuribacillus arsenicus sp. nov., an obligately anaerobic, dissimilatory arsenic- and antimonate-reducing bacterium isolated from anoxic sediments.</title>
        <authorList>
            <person name="Abin C.A."/>
            <person name="Hollibaugh J.T."/>
        </authorList>
    </citation>
    <scope>NUCLEOTIDE SEQUENCE [LARGE SCALE GENOMIC DNA]</scope>
    <source>
        <strain evidence="8 9">MLFW-2</strain>
    </source>
</reference>
<evidence type="ECO:0000256" key="3">
    <source>
        <dbReference type="ARBA" id="ARBA00022723"/>
    </source>
</evidence>
<feature type="domain" description="Cytochrome c-552/DMSO reductase-like haem-binding" evidence="7">
    <location>
        <begin position="63"/>
        <end position="367"/>
    </location>
</feature>
<dbReference type="Pfam" id="PF09459">
    <property type="entry name" value="EB_dh"/>
    <property type="match status" value="1"/>
</dbReference>
<feature type="region of interest" description="Disordered" evidence="6">
    <location>
        <begin position="224"/>
        <end position="248"/>
    </location>
</feature>
<dbReference type="PROSITE" id="PS51257">
    <property type="entry name" value="PROKAR_LIPOPROTEIN"/>
    <property type="match status" value="1"/>
</dbReference>
<dbReference type="RefSeq" id="WP_069700898.1">
    <property type="nucleotide sequence ID" value="NZ_MJAT01000001.1"/>
</dbReference>
<dbReference type="STRING" id="1390249.BHU72_01840"/>
<dbReference type="GO" id="GO:0020037">
    <property type="term" value="F:heme binding"/>
    <property type="evidence" value="ECO:0007669"/>
    <property type="project" value="InterPro"/>
</dbReference>
<protein>
    <recommendedName>
        <fullName evidence="7">Cytochrome c-552/DMSO reductase-like haem-binding domain-containing protein</fullName>
    </recommendedName>
</protein>
<dbReference type="OrthoDB" id="9809277at2"/>
<keyword evidence="4" id="KW-0249">Electron transport</keyword>
<keyword evidence="9" id="KW-1185">Reference proteome</keyword>
<dbReference type="AlphaFoldDB" id="A0A1E5LA65"/>
<comment type="caution">
    <text evidence="8">The sequence shown here is derived from an EMBL/GenBank/DDBJ whole genome shotgun (WGS) entry which is preliminary data.</text>
</comment>
<name>A0A1E5LA65_9FIRM</name>
<dbReference type="CDD" id="cd09625">
    <property type="entry name" value="DOMON_like_cytochrome"/>
    <property type="match status" value="1"/>
</dbReference>
<dbReference type="InterPro" id="IPR019020">
    <property type="entry name" value="Cyt-c552/DMSO_Rdtase_haem-bd"/>
</dbReference>